<dbReference type="SUPFAM" id="SSF52833">
    <property type="entry name" value="Thioredoxin-like"/>
    <property type="match status" value="1"/>
</dbReference>
<dbReference type="FunFam" id="3.40.30.10:FF:000093">
    <property type="entry name" value="Glutaredoxin 2"/>
    <property type="match status" value="1"/>
</dbReference>
<dbReference type="InterPro" id="IPR014025">
    <property type="entry name" value="Glutaredoxin_subgr"/>
</dbReference>
<dbReference type="GO" id="GO:0005801">
    <property type="term" value="C:cis-Golgi network"/>
    <property type="evidence" value="ECO:0007669"/>
    <property type="project" value="TreeGrafter"/>
</dbReference>
<dbReference type="GO" id="GO:0000324">
    <property type="term" value="C:fungal-type vacuole"/>
    <property type="evidence" value="ECO:0007669"/>
    <property type="project" value="TreeGrafter"/>
</dbReference>
<dbReference type="InterPro" id="IPR011899">
    <property type="entry name" value="Glutaredoxin_euk/vir"/>
</dbReference>
<organism evidence="4 5">
    <name type="scientific">Polyplosphaeria fusca</name>
    <dbReference type="NCBI Taxonomy" id="682080"/>
    <lineage>
        <taxon>Eukaryota</taxon>
        <taxon>Fungi</taxon>
        <taxon>Dikarya</taxon>
        <taxon>Ascomycota</taxon>
        <taxon>Pezizomycotina</taxon>
        <taxon>Dothideomycetes</taxon>
        <taxon>Pleosporomycetidae</taxon>
        <taxon>Pleosporales</taxon>
        <taxon>Tetraplosphaeriaceae</taxon>
        <taxon>Polyplosphaeria</taxon>
    </lineage>
</organism>
<feature type="domain" description="Glutaredoxin" evidence="3">
    <location>
        <begin position="151"/>
        <end position="216"/>
    </location>
</feature>
<dbReference type="Gene3D" id="3.40.30.10">
    <property type="entry name" value="Glutaredoxin"/>
    <property type="match status" value="1"/>
</dbReference>
<comment type="similarity">
    <text evidence="1">Belongs to the glutaredoxin family. Monothiol subfamily.</text>
</comment>
<gene>
    <name evidence="4" type="ORF">EJ04DRAFT_427895</name>
</gene>
<keyword evidence="2" id="KW-0732">Signal</keyword>
<dbReference type="PRINTS" id="PR00160">
    <property type="entry name" value="GLUTAREDOXIN"/>
</dbReference>
<dbReference type="CDD" id="cd03419">
    <property type="entry name" value="GRX_GRXh_1_2_like"/>
    <property type="match status" value="1"/>
</dbReference>
<evidence type="ECO:0000256" key="2">
    <source>
        <dbReference type="SAM" id="SignalP"/>
    </source>
</evidence>
<dbReference type="NCBIfam" id="TIGR02180">
    <property type="entry name" value="GRX_euk"/>
    <property type="match status" value="1"/>
</dbReference>
<name>A0A9P4R8T8_9PLEO</name>
<evidence type="ECO:0000313" key="4">
    <source>
        <dbReference type="EMBL" id="KAF2738923.1"/>
    </source>
</evidence>
<dbReference type="GO" id="GO:0034599">
    <property type="term" value="P:cellular response to oxidative stress"/>
    <property type="evidence" value="ECO:0007669"/>
    <property type="project" value="TreeGrafter"/>
</dbReference>
<dbReference type="PANTHER" id="PTHR45694">
    <property type="entry name" value="GLUTAREDOXIN 2"/>
    <property type="match status" value="1"/>
</dbReference>
<dbReference type="OrthoDB" id="423313at2759"/>
<evidence type="ECO:0000256" key="1">
    <source>
        <dbReference type="ARBA" id="ARBA00009630"/>
    </source>
</evidence>
<proteinExistence type="inferred from homology"/>
<dbReference type="AlphaFoldDB" id="A0A9P4R8T8"/>
<sequence>MPSQRRAKAMSLLVVLAIIVTLYMTSSARQTRTSDFYTKTQEALQVKEYEQAAKQRDADDVGSRLKAAEAAAKKAAEEKGQKYFDSVQGNEKSVAGRVMINQEDGGKKPLQGVATFGGRTRDREAAKNDHETPEEHQVEVELNDILKKSPIIIFSKTFCPHSKQAKHILLDLYNIVPKPYVVELDEHTLGPQLQATLTESTGRRTVPNILVMGKSIGGGDEIVDLHQSGQLDDKLKSLGGARIVEVSLKDSKSNTEMRRRRA</sequence>
<dbReference type="EMBL" id="ML996106">
    <property type="protein sequence ID" value="KAF2738923.1"/>
    <property type="molecule type" value="Genomic_DNA"/>
</dbReference>
<dbReference type="GO" id="GO:0005796">
    <property type="term" value="C:Golgi lumen"/>
    <property type="evidence" value="ECO:0007669"/>
    <property type="project" value="TreeGrafter"/>
</dbReference>
<comment type="caution">
    <text evidence="4">The sequence shown here is derived from an EMBL/GenBank/DDBJ whole genome shotgun (WGS) entry which is preliminary data.</text>
</comment>
<dbReference type="InterPro" id="IPR036249">
    <property type="entry name" value="Thioredoxin-like_sf"/>
</dbReference>
<protein>
    <submittedName>
        <fullName evidence="4">Glutaredoxin</fullName>
    </submittedName>
</protein>
<dbReference type="PANTHER" id="PTHR45694:SF5">
    <property type="entry name" value="GLUTAREDOXIN 2"/>
    <property type="match status" value="1"/>
</dbReference>
<feature type="chain" id="PRO_5040402581" evidence="2">
    <location>
        <begin position="29"/>
        <end position="262"/>
    </location>
</feature>
<dbReference type="Proteomes" id="UP000799444">
    <property type="component" value="Unassembled WGS sequence"/>
</dbReference>
<keyword evidence="5" id="KW-1185">Reference proteome</keyword>
<evidence type="ECO:0000259" key="3">
    <source>
        <dbReference type="Pfam" id="PF00462"/>
    </source>
</evidence>
<evidence type="ECO:0000313" key="5">
    <source>
        <dbReference type="Proteomes" id="UP000799444"/>
    </source>
</evidence>
<dbReference type="PROSITE" id="PS51354">
    <property type="entry name" value="GLUTAREDOXIN_2"/>
    <property type="match status" value="1"/>
</dbReference>
<dbReference type="Pfam" id="PF00462">
    <property type="entry name" value="Glutaredoxin"/>
    <property type="match status" value="1"/>
</dbReference>
<reference evidence="4" key="1">
    <citation type="journal article" date="2020" name="Stud. Mycol.">
        <title>101 Dothideomycetes genomes: a test case for predicting lifestyles and emergence of pathogens.</title>
        <authorList>
            <person name="Haridas S."/>
            <person name="Albert R."/>
            <person name="Binder M."/>
            <person name="Bloem J."/>
            <person name="Labutti K."/>
            <person name="Salamov A."/>
            <person name="Andreopoulos B."/>
            <person name="Baker S."/>
            <person name="Barry K."/>
            <person name="Bills G."/>
            <person name="Bluhm B."/>
            <person name="Cannon C."/>
            <person name="Castanera R."/>
            <person name="Culley D."/>
            <person name="Daum C."/>
            <person name="Ezra D."/>
            <person name="Gonzalez J."/>
            <person name="Henrissat B."/>
            <person name="Kuo A."/>
            <person name="Liang C."/>
            <person name="Lipzen A."/>
            <person name="Lutzoni F."/>
            <person name="Magnuson J."/>
            <person name="Mondo S."/>
            <person name="Nolan M."/>
            <person name="Ohm R."/>
            <person name="Pangilinan J."/>
            <person name="Park H.-J."/>
            <person name="Ramirez L."/>
            <person name="Alfaro M."/>
            <person name="Sun H."/>
            <person name="Tritt A."/>
            <person name="Yoshinaga Y."/>
            <person name="Zwiers L.-H."/>
            <person name="Turgeon B."/>
            <person name="Goodwin S."/>
            <person name="Spatafora J."/>
            <person name="Crous P."/>
            <person name="Grigoriev I."/>
        </authorList>
    </citation>
    <scope>NUCLEOTIDE SEQUENCE</scope>
    <source>
        <strain evidence="4">CBS 125425</strain>
    </source>
</reference>
<accession>A0A9P4R8T8</accession>
<feature type="signal peptide" evidence="2">
    <location>
        <begin position="1"/>
        <end position="28"/>
    </location>
</feature>
<dbReference type="InterPro" id="IPR002109">
    <property type="entry name" value="Glutaredoxin"/>
</dbReference>
<dbReference type="GO" id="GO:0004362">
    <property type="term" value="F:glutathione-disulfide reductase (NADPH) activity"/>
    <property type="evidence" value="ECO:0007669"/>
    <property type="project" value="UniProtKB-ARBA"/>
</dbReference>